<accession>A0A173SBY3</accession>
<reference evidence="2 5" key="1">
    <citation type="submission" date="2015-09" db="EMBL/GenBank/DDBJ databases">
        <authorList>
            <consortium name="Pathogen Informatics"/>
        </authorList>
    </citation>
    <scope>NUCLEOTIDE SEQUENCE [LARGE SCALE GENOMIC DNA]</scope>
    <source>
        <strain evidence="2 5">2789STDY5834961</strain>
    </source>
</reference>
<proteinExistence type="predicted"/>
<evidence type="ECO:0000256" key="1">
    <source>
        <dbReference type="SAM" id="Phobius"/>
    </source>
</evidence>
<gene>
    <name evidence="2" type="ORF">ERS852573_00957</name>
    <name evidence="4" type="ORF">GT565_03155</name>
    <name evidence="3" type="ORF">GT576_05905</name>
</gene>
<dbReference type="Proteomes" id="UP000446719">
    <property type="component" value="Unassembled WGS sequence"/>
</dbReference>
<dbReference type="RefSeq" id="WP_055213828.1">
    <property type="nucleotide sequence ID" value="NZ_CAXSPU010000013.1"/>
</dbReference>
<dbReference type="AlphaFoldDB" id="A0A173SBY3"/>
<evidence type="ECO:0000313" key="2">
    <source>
        <dbReference type="EMBL" id="CUM88054.1"/>
    </source>
</evidence>
<dbReference type="EMBL" id="WWSH01000004">
    <property type="protein sequence ID" value="MZK09876.1"/>
    <property type="molecule type" value="Genomic_DNA"/>
</dbReference>
<dbReference type="Proteomes" id="UP000095597">
    <property type="component" value="Unassembled WGS sequence"/>
</dbReference>
<name>A0A173SBY3_9FIRM</name>
<keyword evidence="1" id="KW-0472">Membrane</keyword>
<reference evidence="6 7" key="2">
    <citation type="journal article" date="2019" name="Nat. Med.">
        <title>A library of human gut bacterial isolates paired with longitudinal multiomics data enables mechanistic microbiome research.</title>
        <authorList>
            <person name="Poyet M."/>
            <person name="Groussin M."/>
            <person name="Gibbons S.M."/>
            <person name="Avila-Pacheco J."/>
            <person name="Jiang X."/>
            <person name="Kearney S.M."/>
            <person name="Perrotta A.R."/>
            <person name="Berdy B."/>
            <person name="Zhao S."/>
            <person name="Lieberman T.D."/>
            <person name="Swanson P.K."/>
            <person name="Smith M."/>
            <person name="Roesemann S."/>
            <person name="Alexander J.E."/>
            <person name="Rich S.A."/>
            <person name="Livny J."/>
            <person name="Vlamakis H."/>
            <person name="Clish C."/>
            <person name="Bullock K."/>
            <person name="Deik A."/>
            <person name="Scott J."/>
            <person name="Pierce K.A."/>
            <person name="Xavier R.J."/>
            <person name="Alm E.J."/>
        </authorList>
    </citation>
    <scope>NUCLEOTIDE SEQUENCE [LARGE SCALE GENOMIC DNA]</scope>
    <source>
        <strain evidence="3 7">BIOML-A1</strain>
        <strain evidence="4 6">BIOML-A7</strain>
    </source>
</reference>
<evidence type="ECO:0000313" key="3">
    <source>
        <dbReference type="EMBL" id="MZK09876.1"/>
    </source>
</evidence>
<evidence type="ECO:0000313" key="4">
    <source>
        <dbReference type="EMBL" id="MZK17138.1"/>
    </source>
</evidence>
<dbReference type="EMBL" id="WWSB01000002">
    <property type="protein sequence ID" value="MZK17138.1"/>
    <property type="molecule type" value="Genomic_DNA"/>
</dbReference>
<evidence type="ECO:0000313" key="7">
    <source>
        <dbReference type="Proteomes" id="UP000449249"/>
    </source>
</evidence>
<dbReference type="EMBL" id="CYXO01000004">
    <property type="protein sequence ID" value="CUM88054.1"/>
    <property type="molecule type" value="Genomic_DNA"/>
</dbReference>
<organism evidence="2 5">
    <name type="scientific">Dorea longicatena</name>
    <dbReference type="NCBI Taxonomy" id="88431"/>
    <lineage>
        <taxon>Bacteria</taxon>
        <taxon>Bacillati</taxon>
        <taxon>Bacillota</taxon>
        <taxon>Clostridia</taxon>
        <taxon>Lachnospirales</taxon>
        <taxon>Lachnospiraceae</taxon>
        <taxon>Dorea</taxon>
    </lineage>
</organism>
<protein>
    <submittedName>
        <fullName evidence="2">Uncharacterized protein</fullName>
    </submittedName>
</protein>
<keyword evidence="1" id="KW-1133">Transmembrane helix</keyword>
<keyword evidence="1" id="KW-0812">Transmembrane</keyword>
<evidence type="ECO:0000313" key="5">
    <source>
        <dbReference type="Proteomes" id="UP000095597"/>
    </source>
</evidence>
<feature type="transmembrane region" description="Helical" evidence="1">
    <location>
        <begin position="6"/>
        <end position="29"/>
    </location>
</feature>
<dbReference type="Proteomes" id="UP000449249">
    <property type="component" value="Unassembled WGS sequence"/>
</dbReference>
<dbReference type="OrthoDB" id="7066974at2"/>
<sequence length="135" mass="15733">MATPLLVLIILAIVIIASIITSVVTYVILSGRNKRIRLAEQYRQLGITEQYLKIQDEIERIIRYKDIKLTTASPVKMSNPEDGQNEKETESGTFADDIWFIVRGKDRKTSEKLLEYWHFICENSEWKCIERKKKG</sequence>
<evidence type="ECO:0000313" key="6">
    <source>
        <dbReference type="Proteomes" id="UP000446719"/>
    </source>
</evidence>